<evidence type="ECO:0000313" key="9">
    <source>
        <dbReference type="EMBL" id="MQY06286.1"/>
    </source>
</evidence>
<proteinExistence type="inferred from homology"/>
<keyword evidence="2 7" id="KW-0813">Transport</keyword>
<dbReference type="GO" id="GO:0071916">
    <property type="term" value="F:dipeptide transmembrane transporter activity"/>
    <property type="evidence" value="ECO:0007669"/>
    <property type="project" value="TreeGrafter"/>
</dbReference>
<dbReference type="EMBL" id="WEGH01000003">
    <property type="protein sequence ID" value="MQY06286.1"/>
    <property type="molecule type" value="Genomic_DNA"/>
</dbReference>
<evidence type="ECO:0000256" key="2">
    <source>
        <dbReference type="ARBA" id="ARBA00022448"/>
    </source>
</evidence>
<evidence type="ECO:0000256" key="1">
    <source>
        <dbReference type="ARBA" id="ARBA00004651"/>
    </source>
</evidence>
<comment type="subcellular location">
    <subcellularLocation>
        <location evidence="1 7">Cell membrane</location>
        <topology evidence="1 7">Multi-pass membrane protein</topology>
    </subcellularLocation>
</comment>
<feature type="transmembrane region" description="Helical" evidence="7">
    <location>
        <begin position="294"/>
        <end position="320"/>
    </location>
</feature>
<dbReference type="SUPFAM" id="SSF161098">
    <property type="entry name" value="MetI-like"/>
    <property type="match status" value="1"/>
</dbReference>
<feature type="transmembrane region" description="Helical" evidence="7">
    <location>
        <begin position="123"/>
        <end position="143"/>
    </location>
</feature>
<feature type="transmembrane region" description="Helical" evidence="7">
    <location>
        <begin position="190"/>
        <end position="209"/>
    </location>
</feature>
<keyword evidence="3" id="KW-1003">Cell membrane</keyword>
<keyword evidence="4 7" id="KW-0812">Transmembrane</keyword>
<feature type="transmembrane region" description="Helical" evidence="7">
    <location>
        <begin position="21"/>
        <end position="41"/>
    </location>
</feature>
<evidence type="ECO:0000256" key="6">
    <source>
        <dbReference type="ARBA" id="ARBA00023136"/>
    </source>
</evidence>
<dbReference type="InterPro" id="IPR000515">
    <property type="entry name" value="MetI-like"/>
</dbReference>
<dbReference type="PANTHER" id="PTHR43163">
    <property type="entry name" value="DIPEPTIDE TRANSPORT SYSTEM PERMEASE PROTEIN DPPB-RELATED"/>
    <property type="match status" value="1"/>
</dbReference>
<keyword evidence="5 7" id="KW-1133">Transmembrane helix</keyword>
<gene>
    <name evidence="9" type="ORF">ACRB68_43740</name>
</gene>
<dbReference type="RefSeq" id="WP_328594560.1">
    <property type="nucleotide sequence ID" value="NZ_WEGH01000003.1"/>
</dbReference>
<dbReference type="PANTHER" id="PTHR43163:SF6">
    <property type="entry name" value="DIPEPTIDE TRANSPORT SYSTEM PERMEASE PROTEIN DPPB-RELATED"/>
    <property type="match status" value="1"/>
</dbReference>
<dbReference type="Pfam" id="PF00528">
    <property type="entry name" value="BPD_transp_1"/>
    <property type="match status" value="1"/>
</dbReference>
<evidence type="ECO:0000256" key="7">
    <source>
        <dbReference type="RuleBase" id="RU363032"/>
    </source>
</evidence>
<feature type="domain" description="ABC transmembrane type-1" evidence="8">
    <location>
        <begin position="117"/>
        <end position="317"/>
    </location>
</feature>
<keyword evidence="10" id="KW-1185">Reference proteome</keyword>
<dbReference type="Gene3D" id="1.10.3720.10">
    <property type="entry name" value="MetI-like"/>
    <property type="match status" value="1"/>
</dbReference>
<evidence type="ECO:0000256" key="4">
    <source>
        <dbReference type="ARBA" id="ARBA00022692"/>
    </source>
</evidence>
<feature type="transmembrane region" description="Helical" evidence="7">
    <location>
        <begin position="155"/>
        <end position="178"/>
    </location>
</feature>
<feature type="transmembrane region" description="Helical" evidence="7">
    <location>
        <begin position="248"/>
        <end position="274"/>
    </location>
</feature>
<organism evidence="9 10">
    <name type="scientific">Actinomadura macrotermitis</name>
    <dbReference type="NCBI Taxonomy" id="2585200"/>
    <lineage>
        <taxon>Bacteria</taxon>
        <taxon>Bacillati</taxon>
        <taxon>Actinomycetota</taxon>
        <taxon>Actinomycetes</taxon>
        <taxon>Streptosporangiales</taxon>
        <taxon>Thermomonosporaceae</taxon>
        <taxon>Actinomadura</taxon>
    </lineage>
</organism>
<dbReference type="GO" id="GO:0005886">
    <property type="term" value="C:plasma membrane"/>
    <property type="evidence" value="ECO:0007669"/>
    <property type="project" value="UniProtKB-SubCell"/>
</dbReference>
<sequence length="328" mass="34575">MAESATHVRPPRRAARRGARPLLRAAALRLAASVLVFWGAVTASFGALQAVPGSTVDALLGNNDASLEVRAQIIREYGLDRPLLEQYLTYLGHALTGDLGRSYQLNQPVTQAIGASLGSSLRLTASGMALGLAAATVLALLTAHRRRWVRAVSSGVELLGVSLPVFWVGILLLTLFSFRLGWFPAVGGDGAAGLVLPAVALAIPVTAVLTQVMREGLERALEQPFVLTARARGMTDAGVRLRHALRHALLPVVTLVGWLFGVLLGGMVVTERVFGRPGVGRLVVEAVVAKDLPVVLGVVVCSAALYIAVNIALDLCYPVIDPRLRGAS</sequence>
<comment type="caution">
    <text evidence="9">The sequence shown here is derived from an EMBL/GenBank/DDBJ whole genome shotgun (WGS) entry which is preliminary data.</text>
</comment>
<protein>
    <recommendedName>
        <fullName evidence="8">ABC transmembrane type-1 domain-containing protein</fullName>
    </recommendedName>
</protein>
<reference evidence="9 10" key="1">
    <citation type="submission" date="2019-10" db="EMBL/GenBank/DDBJ databases">
        <title>Actinomadura rubteroloni sp. nov. and Actinomadura macrotermitis sp. nov., isolated from the gut of fungus growing-termite Macrotermes natalensis.</title>
        <authorList>
            <person name="Benndorf R."/>
            <person name="Martin K."/>
            <person name="Kuefner M."/>
            <person name="De Beer W."/>
            <person name="Kaster A.-K."/>
            <person name="Vollmers J."/>
            <person name="Poulsen M."/>
            <person name="Beemelmanns C."/>
        </authorList>
    </citation>
    <scope>NUCLEOTIDE SEQUENCE [LARGE SCALE GENOMIC DNA]</scope>
    <source>
        <strain evidence="9 10">RB68</strain>
    </source>
</reference>
<dbReference type="PROSITE" id="PS50928">
    <property type="entry name" value="ABC_TM1"/>
    <property type="match status" value="1"/>
</dbReference>
<keyword evidence="6 7" id="KW-0472">Membrane</keyword>
<evidence type="ECO:0000313" key="10">
    <source>
        <dbReference type="Proteomes" id="UP000487268"/>
    </source>
</evidence>
<name>A0A7K0BYX6_9ACTN</name>
<dbReference type="AlphaFoldDB" id="A0A7K0BYX6"/>
<evidence type="ECO:0000256" key="3">
    <source>
        <dbReference type="ARBA" id="ARBA00022475"/>
    </source>
</evidence>
<dbReference type="CDD" id="cd06261">
    <property type="entry name" value="TM_PBP2"/>
    <property type="match status" value="1"/>
</dbReference>
<evidence type="ECO:0000256" key="5">
    <source>
        <dbReference type="ARBA" id="ARBA00022989"/>
    </source>
</evidence>
<evidence type="ECO:0000259" key="8">
    <source>
        <dbReference type="PROSITE" id="PS50928"/>
    </source>
</evidence>
<dbReference type="Proteomes" id="UP000487268">
    <property type="component" value="Unassembled WGS sequence"/>
</dbReference>
<accession>A0A7K0BYX6</accession>
<dbReference type="InterPro" id="IPR035906">
    <property type="entry name" value="MetI-like_sf"/>
</dbReference>
<comment type="similarity">
    <text evidence="7">Belongs to the binding-protein-dependent transport system permease family.</text>
</comment>